<feature type="transmembrane region" description="Helical" evidence="1">
    <location>
        <begin position="21"/>
        <end position="41"/>
    </location>
</feature>
<accession>A0ABS2PF11</accession>
<protein>
    <recommendedName>
        <fullName evidence="2">DUF418 domain-containing protein</fullName>
    </recommendedName>
</protein>
<gene>
    <name evidence="3" type="ORF">JOD17_003098</name>
</gene>
<name>A0ABS2PF11_9BACL</name>
<dbReference type="EMBL" id="JAFBEC010000009">
    <property type="protein sequence ID" value="MBM7633998.1"/>
    <property type="molecule type" value="Genomic_DNA"/>
</dbReference>
<evidence type="ECO:0000313" key="3">
    <source>
        <dbReference type="EMBL" id="MBM7633998.1"/>
    </source>
</evidence>
<keyword evidence="1" id="KW-0812">Transmembrane</keyword>
<keyword evidence="1" id="KW-0472">Membrane</keyword>
<dbReference type="RefSeq" id="WP_204698737.1">
    <property type="nucleotide sequence ID" value="NZ_JAFBEC010000009.1"/>
</dbReference>
<feature type="transmembrane region" description="Helical" evidence="1">
    <location>
        <begin position="282"/>
        <end position="305"/>
    </location>
</feature>
<dbReference type="Proteomes" id="UP000741863">
    <property type="component" value="Unassembled WGS sequence"/>
</dbReference>
<feature type="domain" description="DUF418" evidence="2">
    <location>
        <begin position="206"/>
        <end position="365"/>
    </location>
</feature>
<reference evidence="3 4" key="1">
    <citation type="submission" date="2021-01" db="EMBL/GenBank/DDBJ databases">
        <title>Genomic Encyclopedia of Type Strains, Phase IV (KMG-IV): sequencing the most valuable type-strain genomes for metagenomic binning, comparative biology and taxonomic classification.</title>
        <authorList>
            <person name="Goeker M."/>
        </authorList>
    </citation>
    <scope>NUCLEOTIDE SEQUENCE [LARGE SCALE GENOMIC DNA]</scope>
    <source>
        <strain evidence="3 4">DSM 25540</strain>
    </source>
</reference>
<feature type="transmembrane region" description="Helical" evidence="1">
    <location>
        <begin position="252"/>
        <end position="270"/>
    </location>
</feature>
<evidence type="ECO:0000256" key="1">
    <source>
        <dbReference type="SAM" id="Phobius"/>
    </source>
</evidence>
<keyword evidence="1" id="KW-1133">Transmembrane helix</keyword>
<dbReference type="InterPro" id="IPR007349">
    <property type="entry name" value="DUF418"/>
</dbReference>
<keyword evidence="4" id="KW-1185">Reference proteome</keyword>
<dbReference type="PANTHER" id="PTHR30590:SF3">
    <property type="entry name" value="HYPOTHETICAL MEMBRANE SPANNING PROTEIN"/>
    <property type="match status" value="1"/>
</dbReference>
<feature type="transmembrane region" description="Helical" evidence="1">
    <location>
        <begin position="220"/>
        <end position="240"/>
    </location>
</feature>
<feature type="transmembrane region" description="Helical" evidence="1">
    <location>
        <begin position="325"/>
        <end position="347"/>
    </location>
</feature>
<dbReference type="InterPro" id="IPR052529">
    <property type="entry name" value="Bact_Transport_Assoc"/>
</dbReference>
<feature type="transmembrane region" description="Helical" evidence="1">
    <location>
        <begin position="137"/>
        <end position="158"/>
    </location>
</feature>
<proteinExistence type="predicted"/>
<sequence>MATLKNGARGQRIEILDQMRGIALLAIFLVNISGLASVATEDQTPLNEFVKDVLSILLGDSARPLFAFMFGISLILIYERLQAKGFNPHPTLLRRLLLLFFVGAIHGYYIWAGDILLMYAMAGFVLLLFMKLPEKWLLMLALVFWLGMAVGMDVLNSFTSYNLDLEEWLKNLLGPAKSLTGTEYLIIEFSSMVNHLGFFLFGMYVYKKKLFSLVAERRKLMWFIAFIFITVGLVGKIGFYYEVDTFLLNNMYNFYSFVVTIGAIISIILWDTSRSMITNSLLLFSAVGKMTFTNYLMQSLIFVSLFTQSGRSIFEGVGIWAEPSYIFALSVGVLLFAVQMIFSYLWLKKFYYGPFEWLWRIGTYGRKIPLRKMY</sequence>
<dbReference type="PANTHER" id="PTHR30590">
    <property type="entry name" value="INNER MEMBRANE PROTEIN"/>
    <property type="match status" value="1"/>
</dbReference>
<comment type="caution">
    <text evidence="3">The sequence shown here is derived from an EMBL/GenBank/DDBJ whole genome shotgun (WGS) entry which is preliminary data.</text>
</comment>
<feature type="transmembrane region" description="Helical" evidence="1">
    <location>
        <begin position="115"/>
        <end position="130"/>
    </location>
</feature>
<feature type="transmembrane region" description="Helical" evidence="1">
    <location>
        <begin position="92"/>
        <end position="109"/>
    </location>
</feature>
<feature type="transmembrane region" description="Helical" evidence="1">
    <location>
        <begin position="184"/>
        <end position="206"/>
    </location>
</feature>
<feature type="transmembrane region" description="Helical" evidence="1">
    <location>
        <begin position="61"/>
        <end position="80"/>
    </location>
</feature>
<organism evidence="3 4">
    <name type="scientific">Geomicrobium sediminis</name>
    <dbReference type="NCBI Taxonomy" id="1347788"/>
    <lineage>
        <taxon>Bacteria</taxon>
        <taxon>Bacillati</taxon>
        <taxon>Bacillota</taxon>
        <taxon>Bacilli</taxon>
        <taxon>Bacillales</taxon>
        <taxon>Geomicrobium</taxon>
    </lineage>
</organism>
<evidence type="ECO:0000259" key="2">
    <source>
        <dbReference type="Pfam" id="PF04235"/>
    </source>
</evidence>
<evidence type="ECO:0000313" key="4">
    <source>
        <dbReference type="Proteomes" id="UP000741863"/>
    </source>
</evidence>
<dbReference type="Pfam" id="PF04235">
    <property type="entry name" value="DUF418"/>
    <property type="match status" value="1"/>
</dbReference>